<keyword evidence="1" id="KW-1133">Transmembrane helix</keyword>
<comment type="caution">
    <text evidence="2">The sequence shown here is derived from an EMBL/GenBank/DDBJ whole genome shotgun (WGS) entry which is preliminary data.</text>
</comment>
<dbReference type="OrthoDB" id="7172951at2"/>
<keyword evidence="1" id="KW-0472">Membrane</keyword>
<reference evidence="2 3" key="1">
    <citation type="submission" date="2014-10" db="EMBL/GenBank/DDBJ databases">
        <title>Pedobacter Kyungheensis.</title>
        <authorList>
            <person name="Anderson B.M."/>
            <person name="Newman J.D."/>
        </authorList>
    </citation>
    <scope>NUCLEOTIDE SEQUENCE [LARGE SCALE GENOMIC DNA]</scope>
    <source>
        <strain evidence="2 3">KACC 16221</strain>
    </source>
</reference>
<dbReference type="RefSeq" id="WP_039471196.1">
    <property type="nucleotide sequence ID" value="NZ_JSYN01000002.1"/>
</dbReference>
<evidence type="ECO:0000256" key="1">
    <source>
        <dbReference type="SAM" id="Phobius"/>
    </source>
</evidence>
<feature type="transmembrane region" description="Helical" evidence="1">
    <location>
        <begin position="93"/>
        <end position="113"/>
    </location>
</feature>
<dbReference type="Proteomes" id="UP000031246">
    <property type="component" value="Unassembled WGS sequence"/>
</dbReference>
<dbReference type="AlphaFoldDB" id="A0A0C1DG32"/>
<feature type="transmembrane region" description="Helical" evidence="1">
    <location>
        <begin position="65"/>
        <end position="87"/>
    </location>
</feature>
<keyword evidence="3" id="KW-1185">Reference proteome</keyword>
<evidence type="ECO:0000313" key="2">
    <source>
        <dbReference type="EMBL" id="KIA96556.1"/>
    </source>
</evidence>
<sequence length="198" mass="22689">MGLHQRSDIKELKKSARLSALDFDDSLLGRWLHTDLPSGQAQHTQFTDDPAVPAQTIIGISWGHLIFNLVMQTVFIGLGIAICLYVPKEASSFIYLIGGILIAGMLYAMYTFIRDMLIRRPKLIISKEGIQTVHTGFHCWSEIQDEKIIIRRTRSARVEILVYHFPGETENLTLTPYAISQRQIERLLYVYRNRSKLI</sequence>
<gene>
    <name evidence="2" type="ORF">OC25_02085</name>
</gene>
<proteinExistence type="predicted"/>
<protein>
    <submittedName>
        <fullName evidence="2">Uncharacterized protein</fullName>
    </submittedName>
</protein>
<name>A0A0C1DG32_9SPHI</name>
<accession>A0A0C1DG32</accession>
<keyword evidence="1" id="KW-0812">Transmembrane</keyword>
<organism evidence="2 3">
    <name type="scientific">Pedobacter kyungheensis</name>
    <dbReference type="NCBI Taxonomy" id="1069985"/>
    <lineage>
        <taxon>Bacteria</taxon>
        <taxon>Pseudomonadati</taxon>
        <taxon>Bacteroidota</taxon>
        <taxon>Sphingobacteriia</taxon>
        <taxon>Sphingobacteriales</taxon>
        <taxon>Sphingobacteriaceae</taxon>
        <taxon>Pedobacter</taxon>
    </lineage>
</organism>
<evidence type="ECO:0000313" key="3">
    <source>
        <dbReference type="Proteomes" id="UP000031246"/>
    </source>
</evidence>
<dbReference type="EMBL" id="JSYN01000002">
    <property type="protein sequence ID" value="KIA96556.1"/>
    <property type="molecule type" value="Genomic_DNA"/>
</dbReference>